<name>A0A1Q9DI41_SYMMI</name>
<dbReference type="Proteomes" id="UP000186817">
    <property type="component" value="Unassembled WGS sequence"/>
</dbReference>
<evidence type="ECO:0000313" key="2">
    <source>
        <dbReference type="Proteomes" id="UP000186817"/>
    </source>
</evidence>
<proteinExistence type="predicted"/>
<protein>
    <submittedName>
        <fullName evidence="1">Uncharacterized protein</fullName>
    </submittedName>
</protein>
<sequence>MSKQWSCASLQAGYQVVMGEESEAELARQEAVLMKQIEADEEALTIPATVEELQQNLQTLNPPPDGPVPAAESTISELLREAARARILRMIAPKKKRTDLNVPDYVREQWQTGTKAKQEMEDLLLEQNGDKEKFLSELLLIVKKIKKFVLKQDQGWYSEAEMKSELGWQRIAGAKKVCEADLALHRRNQYDGQWEYYVTVRETAVHKQTHEITEEQRQAQKAAKPLEFKPDEFADLDKALARGSQPADLRDNYKKDGEKSIDELEQHVEKLQAEHSKLTDQMAKGEAEGFNTTTSRATASELQVPEPLSEGLMDAVSIYEDSLNKGHFHGQHRQLLADRWCGQLGQLSKKCQRQLHLPLDLLLVVLNTMLREIFIKWPSERGSCFQWISVLSCWMKQLM</sequence>
<dbReference type="AlphaFoldDB" id="A0A1Q9DI41"/>
<organism evidence="1 2">
    <name type="scientific">Symbiodinium microadriaticum</name>
    <name type="common">Dinoflagellate</name>
    <name type="synonym">Zooxanthella microadriatica</name>
    <dbReference type="NCBI Taxonomy" id="2951"/>
    <lineage>
        <taxon>Eukaryota</taxon>
        <taxon>Sar</taxon>
        <taxon>Alveolata</taxon>
        <taxon>Dinophyceae</taxon>
        <taxon>Suessiales</taxon>
        <taxon>Symbiodiniaceae</taxon>
        <taxon>Symbiodinium</taxon>
    </lineage>
</organism>
<gene>
    <name evidence="1" type="ORF">AK812_SmicGene23112</name>
</gene>
<dbReference type="EMBL" id="LSRX01000526">
    <property type="protein sequence ID" value="OLP94842.1"/>
    <property type="molecule type" value="Genomic_DNA"/>
</dbReference>
<keyword evidence="2" id="KW-1185">Reference proteome</keyword>
<evidence type="ECO:0000313" key="1">
    <source>
        <dbReference type="EMBL" id="OLP94842.1"/>
    </source>
</evidence>
<comment type="caution">
    <text evidence="1">The sequence shown here is derived from an EMBL/GenBank/DDBJ whole genome shotgun (WGS) entry which is preliminary data.</text>
</comment>
<accession>A0A1Q9DI41</accession>
<dbReference type="OrthoDB" id="423915at2759"/>
<reference evidence="1 2" key="1">
    <citation type="submission" date="2016-02" db="EMBL/GenBank/DDBJ databases">
        <title>Genome analysis of coral dinoflagellate symbionts highlights evolutionary adaptations to a symbiotic lifestyle.</title>
        <authorList>
            <person name="Aranda M."/>
            <person name="Li Y."/>
            <person name="Liew Y.J."/>
            <person name="Baumgarten S."/>
            <person name="Simakov O."/>
            <person name="Wilson M."/>
            <person name="Piel J."/>
            <person name="Ashoor H."/>
            <person name="Bougouffa S."/>
            <person name="Bajic V.B."/>
            <person name="Ryu T."/>
            <person name="Ravasi T."/>
            <person name="Bayer T."/>
            <person name="Micklem G."/>
            <person name="Kim H."/>
            <person name="Bhak J."/>
            <person name="Lajeunesse T.C."/>
            <person name="Voolstra C.R."/>
        </authorList>
    </citation>
    <scope>NUCLEOTIDE SEQUENCE [LARGE SCALE GENOMIC DNA]</scope>
    <source>
        <strain evidence="1 2">CCMP2467</strain>
    </source>
</reference>